<evidence type="ECO:0000313" key="1">
    <source>
        <dbReference type="EMBL" id="UYF77385.1"/>
    </source>
</evidence>
<reference evidence="1" key="1">
    <citation type="journal article" date="2022" name="J Glob Antimicrob Resist">
        <title>Comparative analysis of IMP-4- and OXA-58-containing plasmids of three carbapenemase-producing Acinetobacter ursingii strains in the Netherlands.</title>
        <authorList>
            <person name="Hendrickx A.P.A."/>
            <person name="Schade R.P."/>
            <person name="Landman F."/>
            <person name="Bosch T."/>
            <person name="Schouls L.M."/>
            <person name="van Dijk K."/>
        </authorList>
    </citation>
    <scope>NUCLEOTIDE SEQUENCE</scope>
    <source>
        <strain evidence="1">RIVM_C010761</strain>
    </source>
</reference>
<dbReference type="RefSeq" id="WP_263503945.1">
    <property type="nucleotide sequence ID" value="NZ_CP089047.1"/>
</dbReference>
<accession>A0AA46SB10</accession>
<dbReference type="EMBL" id="CP089047">
    <property type="protein sequence ID" value="UYF77385.1"/>
    <property type="molecule type" value="Genomic_DNA"/>
</dbReference>
<organism evidence="1 2">
    <name type="scientific">Acinetobacter ursingii</name>
    <dbReference type="NCBI Taxonomy" id="108980"/>
    <lineage>
        <taxon>Bacteria</taxon>
        <taxon>Pseudomonadati</taxon>
        <taxon>Pseudomonadota</taxon>
        <taxon>Gammaproteobacteria</taxon>
        <taxon>Moraxellales</taxon>
        <taxon>Moraxellaceae</taxon>
        <taxon>Acinetobacter</taxon>
    </lineage>
</organism>
<protein>
    <submittedName>
        <fullName evidence="1">Uncharacterized protein</fullName>
    </submittedName>
</protein>
<geneLocation type="plasmid" evidence="1 2">
    <name>pRIVM_C010761_3</name>
</geneLocation>
<proteinExistence type="predicted"/>
<dbReference type="AlphaFoldDB" id="A0AA46SB10"/>
<keyword evidence="1" id="KW-0614">Plasmid</keyword>
<name>A0AA46SB10_9GAMM</name>
<sequence length="149" mass="16931">MEKGEKKLYVHAGIRITKSKNKVLVIFTLDDKGNIDKELHFEADAGDKNLLGLIFEGYFEDDTARLTRSITLQKGKFEDKSLLTQWIAEQNTALSDAKKTSLKPEVIKDLSIRLEPERKAYQNALKRGDLETAKSIKDLLELILTKPLN</sequence>
<evidence type="ECO:0000313" key="2">
    <source>
        <dbReference type="Proteomes" id="UP001164081"/>
    </source>
</evidence>
<gene>
    <name evidence="1" type="ORF">LSO58_18290</name>
</gene>
<dbReference type="Proteomes" id="UP001164081">
    <property type="component" value="Plasmid pRIVM_C010761_3"/>
</dbReference>